<gene>
    <name evidence="5" type="ORF">POCTA_138.1.T0870098</name>
</gene>
<feature type="region of interest" description="Disordered" evidence="4">
    <location>
        <begin position="704"/>
        <end position="766"/>
    </location>
</feature>
<feature type="region of interest" description="Disordered" evidence="4">
    <location>
        <begin position="2206"/>
        <end position="2225"/>
    </location>
</feature>
<dbReference type="GO" id="GO:0005768">
    <property type="term" value="C:endosome"/>
    <property type="evidence" value="ECO:0007669"/>
    <property type="project" value="UniProtKB-SubCell"/>
</dbReference>
<dbReference type="EMBL" id="CAJJDP010000086">
    <property type="protein sequence ID" value="CAD8186102.1"/>
    <property type="molecule type" value="Genomic_DNA"/>
</dbReference>
<evidence type="ECO:0000256" key="4">
    <source>
        <dbReference type="SAM" id="MobiDB-lite"/>
    </source>
</evidence>
<sequence length="3231" mass="379149">MKPSQFLYSESIKEQKAQKANVTKSIGELKPLPKTANAPKDQNSSMIYSLVSLPVKEGQNDTVVFPQSLISQSMNIKPQVVVGKNTEIARSLKKLKPLDSLEATPESVPPGTGKGVGGEQQQQLQGPKLQVYLKSLNQLTNGQFKKTQTQLLFGSIEPKLNNNTVLCVLRIQKLKFFNEYNQKNEKIPSLFCWEAIYRKKSLMKTTPKEFDAAQQDLLDFVYTRNAYEPVDIILWKIKNNDEKYVGQFDISNNDYQNAREVLDFKSKIICETQIEKEMFKTMKQTKSYIGNVQFQLIQLGHEKIPLNKHSGIPGSPRTEEEKARHRIIDAAMSGQEYRWYVDENGKLLIEKIDKVSQEIVAECSIEVVADECGQLHLVYEEKYTDPDKYGRSRPTSRNMRKQHADATMALIKELDKNGAFTEVQTNIRNLSRQGRVTRKVIEEALYTMGCTANQLLLTECSEFGDCLMDFLLVTDDLAGVLEAMQELKIVGEEDQNLESFSNNLFQNIGQHLRKNTNLKSVVQFILALEKKPEVALLIQNYSYAPENVLSNTPPFLQNFDPKNYEHVMVLSKLNKMIQNFKINTKFTRALKKAHVEAKKSIYFEIPCFPKNKDLDDKSDSLQLKQMGQNIMHEVVRRQKWNKSHIIFENYSEWFFVADEQGSTPFSRMLEVAPFDVIKSLFAAYPDQLKSIFSKFDPNQELFEGRVPKVEKKKDEQNKDNQGGDGNDGGDGGDNGDGGDDGGDGEAKQQQEKEKEEPSEDDLYKKGKENQAARKAFEHFTMQKEYKKNLIHCLLLNPDLNQSDLLDLLRNIELLVNESNESNFETLKTQKLRAGDFTPLGLYLELLRSKCKKKLDRVQREIGTSLFICQMLTPNIDEEENNQQQEGQEQQQEQKPKSSFVWDRQNQYVISQIIGKLPETLFQQFDDLFRFIKWIPPFEELKTIRYINLPYRQLIKHKQQQKLFAILQQMYDEIKQNQNYDPADADSEQNQKILYTIQIWTLMLLEIRNLRSQRLEQVASQLLSQLREFTQQYIELLVLPMPKNITSSYYPLQHQYESDPNTILEFFNAIKFNILLTDLPVQSLDKLDVKQLAKALSKCKDKEPLRDLIRLVLTKDQGNQNAGAEEQEQVYDRKQFELAVDSNVIFNDEDGSYRQLLDKKQVEQLLLTYKAEKLLPLSNGQTDSFSNHVHGIILNSFQTRKSVGVTQQQVALWIRNNESKIDQKWKYRYIDFFRSNMSMQQIHTLIDIEIPKPKKTYHNQNKIYPYVQAQGKNWASILDVRRFISAIKDNIQYINIENTLRSVALNGQYEKLEQVLPYVKDAQIIRQTIHLVANIANLQIFTPKSYLSFRYYKKPQPKDDEEEQNVESDNNKPDDGDGGGPQLISSQNQPESQKQQQQKSQEKKKKEAEPDSASKYLDIASEFQVRLYDPTVYFFKTAIKEKKEKYKVDIPKFPEALDQIRTPLSVQSQLNEMTQSIQLEFDDFFRTHFTKNERLNLKKFESNFEKDVLMFRYLKDWKSSLQRQNFRSVFTQYDQGTGQQSYKKVLNQLLKQYQRYGMPICDSFNEFEKTLDVLMIYGIQNMDQLLFQVASSKMTPIEKNKILLNLVYRVVDPGTSVLAQHYQIKNANTYLQQINRIIKSVNIKLLSGEQDVEEFQANALSKIQRTMRYLKPDMANDKKVIIFKLASEVLQRFDQLDIKSLFEKELIEISELIKTRQLRDKNLQVLASKYVKSKDETKRLNQRPYYKDIIASFKKRRLDEVLSTIDLTQYIKNYSDAQCEEIVTELFKLPYEKSYLKELLEKFNRRLFESLMFHRRFRTYTKLINDILFKQILKGKELAFVPFITQGQNQTAKQVKKQEGNNEKADAQLEIVQAQPVNEGGDEAELLRDGKDEDSTKQDSLSQIAAYFCFYEYFDTLHRFRVKVQDVEPYTSFRFMLHTNEQLLQLATQFEQQGYNYISNCIRMYRYLRLNHYHSDKPYIKLENELMVSFISQNSQYIKSPCLNIVREYLQLSERQAPFWQNTITDRKQPQKALTRLKINGIERGVKFCFPSNYIQDGDNEITNDDIRRTPVKRPAFTIDQYVEYLPPKNPQRLDNQIINDPEFTSLLNKLLIPSKQLEFLIDKVEFQDNLRNLVYNDHEMYFYVLNFPMFWYEEKLNKDNQIFIGFQMEFELGIIFIKSVLLFEPKLINQALDIYFRTINKYLESGKEGEGEQEEDQKVEDDKTVYDEVTVMETDNEPDQEEENKDSNQAPQVQEEQQEQQQEQAQQIEQQKQSAPQLVSLQQADQKLVSDEQQEEQQQNPDGPPRIQPPNQQKEPQQLVSERKKASETDTKENVPKTPEQKPVKKYKPVKKLVARPKGPKDQNFVEPNKSLRKLIRQGCSSQQQFQIFLQLILFATTSDDIFRLIQNYLIKFQVISSPQIPKEIDPVIKARLLKDGFKEPFNLQFVEQAELRFKELKQQQIEDIKHVKDVLTQNESKRHSESSEVYQALIGSLLQVRFEDYQIYIDKLMDNAAYKCLSKYKKSVAAYSLEKDQKLQVELIKYFSKLTTKTISGDFLQKFFENNRANQNQQPFTNDKWINIICIFNYCKQILKQTRKFQESVYIERQKLEQKVTTLAYYKEDKFVNPDFLVKPKFHYKLKVTNKLEPIIYEYKREIVEVKIKQKKQEDNQQDNQQENQENNQEKNQYDNQEDNQQDNQEIQQNAELSRQPAINGRNEEDQNQNSQKPEGENKGNQNDDQQATEKKNQETFYFEVTLNIQKGTAPNNPYPVPQLYQKNVEEVVKCIDTLYYENYLEHINNLCSYPQFKVAQLSGSDNIDYIQLKTKLTKENFREYQELHYAQNFYLDQTIMNLETYNRLYWDPEKGNNLSILKALRDGIVQTESNDFENPVPICDQIWQLYSSRIRPDIKLKYQDKLYPVPYSNYQPRQRNTQYKQSIQVDQSFPELYPIVNLQVYQYIPDIMTEEQFNQKYDQLSIIQQACYDLNSYAQSLDDFVTQSPSEEELQNLRDVAPQVVSWPLIRTKAKRDKGQTEEYKITHSPEAHPLYMIEYLFSKVQIQLSHQLKFTFNVLSFTEIILFKLTRILQQHTGKRCRLSTTTSMLSEWALLKKILLKIGDLIVENELDKFRFYYVEINEVHQNSVFPIKSNKLEGLDAIFRFGQTQFYVHSNVLIIRLNVAVVSENASTLIAQRNIKLKSNELCPLLFKEDKELRGYMNYIITLEDMLKQIFTKK</sequence>
<feature type="compositionally biased region" description="Low complexity" evidence="4">
    <location>
        <begin position="881"/>
        <end position="892"/>
    </location>
</feature>
<organism evidence="5 6">
    <name type="scientific">Paramecium octaurelia</name>
    <dbReference type="NCBI Taxonomy" id="43137"/>
    <lineage>
        <taxon>Eukaryota</taxon>
        <taxon>Sar</taxon>
        <taxon>Alveolata</taxon>
        <taxon>Ciliophora</taxon>
        <taxon>Intramacronucleata</taxon>
        <taxon>Oligohymenophorea</taxon>
        <taxon>Peniculida</taxon>
        <taxon>Parameciidae</taxon>
        <taxon>Paramecium</taxon>
    </lineage>
</organism>
<reference evidence="5" key="1">
    <citation type="submission" date="2021-01" db="EMBL/GenBank/DDBJ databases">
        <authorList>
            <consortium name="Genoscope - CEA"/>
            <person name="William W."/>
        </authorList>
    </citation>
    <scope>NUCLEOTIDE SEQUENCE</scope>
</reference>
<dbReference type="OrthoDB" id="302983at2759"/>
<accession>A0A8S1WC49</accession>
<evidence type="ECO:0000313" key="5">
    <source>
        <dbReference type="EMBL" id="CAD8186102.1"/>
    </source>
</evidence>
<comment type="caution">
    <text evidence="5">The sequence shown here is derived from an EMBL/GenBank/DDBJ whole genome shotgun (WGS) entry which is preliminary data.</text>
</comment>
<feature type="compositionally biased region" description="Acidic residues" evidence="4">
    <location>
        <begin position="2234"/>
        <end position="2244"/>
    </location>
</feature>
<feature type="compositionally biased region" description="Basic and acidic residues" evidence="4">
    <location>
        <begin position="744"/>
        <end position="766"/>
    </location>
</feature>
<feature type="compositionally biased region" description="Basic and acidic residues" evidence="4">
    <location>
        <begin position="704"/>
        <end position="718"/>
    </location>
</feature>
<comment type="subcellular location">
    <subcellularLocation>
        <location evidence="1">Endomembrane system</location>
        <topology evidence="1">Multi-pass membrane protein</topology>
    </subcellularLocation>
    <subcellularLocation>
        <location evidence="2">Endosome</location>
    </subcellularLocation>
    <subcellularLocation>
        <location evidence="3">Lysosome membrane</location>
    </subcellularLocation>
</comment>
<feature type="region of interest" description="Disordered" evidence="4">
    <location>
        <begin position="1354"/>
        <end position="1411"/>
    </location>
</feature>
<feature type="region of interest" description="Disordered" evidence="4">
    <location>
        <begin position="878"/>
        <end position="898"/>
    </location>
</feature>
<evidence type="ECO:0000256" key="3">
    <source>
        <dbReference type="ARBA" id="ARBA00004656"/>
    </source>
</evidence>
<protein>
    <submittedName>
        <fullName evidence="5">Uncharacterized protein</fullName>
    </submittedName>
</protein>
<feature type="region of interest" description="Disordered" evidence="4">
    <location>
        <begin position="99"/>
        <end position="121"/>
    </location>
</feature>
<feature type="compositionally biased region" description="Polar residues" evidence="4">
    <location>
        <begin position="2721"/>
        <end position="2739"/>
    </location>
</feature>
<evidence type="ECO:0000256" key="1">
    <source>
        <dbReference type="ARBA" id="ARBA00004127"/>
    </source>
</evidence>
<dbReference type="Proteomes" id="UP000683925">
    <property type="component" value="Unassembled WGS sequence"/>
</dbReference>
<dbReference type="PANTHER" id="PTHR45981">
    <property type="entry name" value="LD02310P"/>
    <property type="match status" value="1"/>
</dbReference>
<feature type="compositionally biased region" description="Gly residues" evidence="4">
    <location>
        <begin position="722"/>
        <end position="735"/>
    </location>
</feature>
<feature type="compositionally biased region" description="Basic and acidic residues" evidence="4">
    <location>
        <begin position="2321"/>
        <end position="2343"/>
    </location>
</feature>
<feature type="compositionally biased region" description="Low complexity" evidence="4">
    <location>
        <begin position="1384"/>
        <end position="1398"/>
    </location>
</feature>
<dbReference type="OMA" id="SHIIFEN"/>
<keyword evidence="6" id="KW-1185">Reference proteome</keyword>
<dbReference type="GO" id="GO:0005765">
    <property type="term" value="C:lysosomal membrane"/>
    <property type="evidence" value="ECO:0007669"/>
    <property type="project" value="UniProtKB-SubCell"/>
</dbReference>
<feature type="compositionally biased region" description="Low complexity" evidence="4">
    <location>
        <begin position="2671"/>
        <end position="2680"/>
    </location>
</feature>
<feature type="compositionally biased region" description="Basic and acidic residues" evidence="4">
    <location>
        <begin position="1399"/>
        <end position="1408"/>
    </location>
</feature>
<name>A0A8S1WC49_PAROT</name>
<feature type="compositionally biased region" description="Polar residues" evidence="4">
    <location>
        <begin position="2309"/>
        <end position="2320"/>
    </location>
</feature>
<evidence type="ECO:0000313" key="6">
    <source>
        <dbReference type="Proteomes" id="UP000683925"/>
    </source>
</evidence>
<feature type="region of interest" description="Disordered" evidence="4">
    <location>
        <begin position="2234"/>
        <end position="2346"/>
    </location>
</feature>
<proteinExistence type="predicted"/>
<feature type="region of interest" description="Disordered" evidence="4">
    <location>
        <begin position="2664"/>
        <end position="2743"/>
    </location>
</feature>
<feature type="compositionally biased region" description="Low complexity" evidence="4">
    <location>
        <begin position="2249"/>
        <end position="2277"/>
    </location>
</feature>
<evidence type="ECO:0000256" key="2">
    <source>
        <dbReference type="ARBA" id="ARBA00004177"/>
    </source>
</evidence>